<keyword evidence="11" id="KW-1185">Reference proteome</keyword>
<dbReference type="PANTHER" id="PTHR42755">
    <property type="entry name" value="3-DEOXY-MANNO-OCTULOSONATE CYTIDYLYLTRANSFERASE"/>
    <property type="match status" value="1"/>
</dbReference>
<dbReference type="SUPFAM" id="SSF53756">
    <property type="entry name" value="UDP-Glycosyltransferase/glycogen phosphorylase"/>
    <property type="match status" value="1"/>
</dbReference>
<evidence type="ECO:0000256" key="4">
    <source>
        <dbReference type="ARBA" id="ARBA00019077"/>
    </source>
</evidence>
<evidence type="ECO:0000256" key="2">
    <source>
        <dbReference type="ARBA" id="ARBA00004713"/>
    </source>
</evidence>
<reference evidence="10" key="1">
    <citation type="journal article" date="2014" name="Int. J. Syst. Evol. Microbiol.">
        <title>Complete genome of a new Firmicutes species belonging to the dominant human colonic microbiota ('Ruminococcus bicirculans') reveals two chromosomes and a selective capacity to utilize plant glucans.</title>
        <authorList>
            <consortium name="NISC Comparative Sequencing Program"/>
            <person name="Wegmann U."/>
            <person name="Louis P."/>
            <person name="Goesmann A."/>
            <person name="Henrissat B."/>
            <person name="Duncan S.H."/>
            <person name="Flint H.J."/>
        </authorList>
    </citation>
    <scope>NUCLEOTIDE SEQUENCE</scope>
    <source>
        <strain evidence="10">NBRC 108219</strain>
    </source>
</reference>
<dbReference type="Gene3D" id="3.40.50.11720">
    <property type="entry name" value="3-Deoxy-D-manno-octulosonic-acid transferase, N-terminal domain"/>
    <property type="match status" value="1"/>
</dbReference>
<comment type="caution">
    <text evidence="10">The sequence shown here is derived from an EMBL/GenBank/DDBJ whole genome shotgun (WGS) entry which is preliminary data.</text>
</comment>
<keyword evidence="5 8" id="KW-0808">Transferase</keyword>
<evidence type="ECO:0000313" key="11">
    <source>
        <dbReference type="Proteomes" id="UP001161391"/>
    </source>
</evidence>
<sequence>MRPPGELIWLHGASVGETQMLRPLIDRLLEKPDRHVLVTSGTRTSADLLAEQLPERAFHQYLPLDTPRATARFVAYWFPNLAVFAESELWPNLIWTTERAGIPLALINARMSDGSIAGWHKRLPLANSVFGAFDTILAADRRTADGISDLAIRTVPDIGSLKFDADALGVDTDERDRLREQIGDRPIWLAASTHEAEEAVFRRMRDELSDVFMIWLPRHPARGPAIADAIKAPLRSAGERPTDANAYVMDTMGEMGLALALADICVLGGSFDPSLTGHNPLEAARAGVPVVSGPYHASFVDLYRRMVDTNSVRIADEDETLSLIRDGLSGKLDEMVTNATQFAANSSGSLNRTVRELEQLL</sequence>
<proteinExistence type="inferred from homology"/>
<evidence type="ECO:0000256" key="7">
    <source>
        <dbReference type="ARBA" id="ARBA00049183"/>
    </source>
</evidence>
<evidence type="ECO:0000313" key="10">
    <source>
        <dbReference type="EMBL" id="GLQ22714.1"/>
    </source>
</evidence>
<accession>A0ABQ5V5A1</accession>
<dbReference type="Gene3D" id="3.40.50.2000">
    <property type="entry name" value="Glycogen Phosphorylase B"/>
    <property type="match status" value="1"/>
</dbReference>
<dbReference type="EMBL" id="BSNK01000001">
    <property type="protein sequence ID" value="GLQ22714.1"/>
    <property type="molecule type" value="Genomic_DNA"/>
</dbReference>
<evidence type="ECO:0000256" key="1">
    <source>
        <dbReference type="ARBA" id="ARBA00003394"/>
    </source>
</evidence>
<gene>
    <name evidence="10" type="ORF">GCM10007853_05880</name>
</gene>
<dbReference type="Proteomes" id="UP001161391">
    <property type="component" value="Unassembled WGS sequence"/>
</dbReference>
<dbReference type="Pfam" id="PF04413">
    <property type="entry name" value="Glycos_transf_N"/>
    <property type="match status" value="1"/>
</dbReference>
<comment type="function">
    <text evidence="1 8">Involved in lipopolysaccharide (LPS) biosynthesis. Catalyzes the transfer of 3-deoxy-D-manno-octulosonate (Kdo) residue(s) from CMP-Kdo to lipid IV(A), the tetraacyldisaccharide-1,4'-bisphosphate precursor of lipid A.</text>
</comment>
<keyword evidence="8" id="KW-0448">Lipopolysaccharide biosynthesis</keyword>
<comment type="catalytic activity">
    <reaction evidence="7 8">
        <text>lipid IVA (E. coli) + CMP-3-deoxy-beta-D-manno-octulosonate = alpha-Kdo-(2-&gt;6)-lipid IVA (E. coli) + CMP + H(+)</text>
        <dbReference type="Rhea" id="RHEA:28066"/>
        <dbReference type="ChEBI" id="CHEBI:15378"/>
        <dbReference type="ChEBI" id="CHEBI:58603"/>
        <dbReference type="ChEBI" id="CHEBI:60364"/>
        <dbReference type="ChEBI" id="CHEBI:60377"/>
        <dbReference type="ChEBI" id="CHEBI:85987"/>
        <dbReference type="EC" id="2.4.99.12"/>
    </reaction>
</comment>
<evidence type="ECO:0000256" key="5">
    <source>
        <dbReference type="ARBA" id="ARBA00022679"/>
    </source>
</evidence>
<dbReference type="InterPro" id="IPR038107">
    <property type="entry name" value="Glycos_transf_N_sf"/>
</dbReference>
<organism evidence="10 11">
    <name type="scientific">Algimonas ampicilliniresistens</name>
    <dbReference type="NCBI Taxonomy" id="1298735"/>
    <lineage>
        <taxon>Bacteria</taxon>
        <taxon>Pseudomonadati</taxon>
        <taxon>Pseudomonadota</taxon>
        <taxon>Alphaproteobacteria</taxon>
        <taxon>Maricaulales</taxon>
        <taxon>Robiginitomaculaceae</taxon>
        <taxon>Algimonas</taxon>
    </lineage>
</organism>
<feature type="domain" description="3-deoxy-D-manno-octulosonic-acid transferase N-terminal" evidence="9">
    <location>
        <begin position="6"/>
        <end position="165"/>
    </location>
</feature>
<name>A0ABQ5V5A1_9PROT</name>
<dbReference type="InterPro" id="IPR039901">
    <property type="entry name" value="Kdotransferase"/>
</dbReference>
<evidence type="ECO:0000259" key="9">
    <source>
        <dbReference type="Pfam" id="PF04413"/>
    </source>
</evidence>
<comment type="similarity">
    <text evidence="8">Belongs to the glycosyltransferase group 1 family.</text>
</comment>
<dbReference type="PANTHER" id="PTHR42755:SF1">
    <property type="entry name" value="3-DEOXY-D-MANNO-OCTULOSONIC ACID TRANSFERASE, MITOCHONDRIAL-RELATED"/>
    <property type="match status" value="1"/>
</dbReference>
<evidence type="ECO:0000256" key="6">
    <source>
        <dbReference type="ARBA" id="ARBA00031445"/>
    </source>
</evidence>
<keyword evidence="8" id="KW-0472">Membrane</keyword>
<comment type="pathway">
    <text evidence="2 8">Bacterial outer membrane biogenesis; LPS core biosynthesis.</text>
</comment>
<evidence type="ECO:0000256" key="8">
    <source>
        <dbReference type="RuleBase" id="RU365103"/>
    </source>
</evidence>
<protein>
    <recommendedName>
        <fullName evidence="4 8">3-deoxy-D-manno-octulosonic acid transferase</fullName>
        <shortName evidence="8">Kdo transferase</shortName>
        <ecNumber evidence="3 8">2.4.99.12</ecNumber>
    </recommendedName>
    <alternativeName>
        <fullName evidence="6 8">Lipid IV(A) 3-deoxy-D-manno-octulosonic acid transferase</fullName>
    </alternativeName>
</protein>
<dbReference type="InterPro" id="IPR007507">
    <property type="entry name" value="Glycos_transf_N"/>
</dbReference>
<keyword evidence="8" id="KW-1003">Cell membrane</keyword>
<comment type="subcellular location">
    <subcellularLocation>
        <location evidence="8">Cell membrane</location>
    </subcellularLocation>
</comment>
<evidence type="ECO:0000256" key="3">
    <source>
        <dbReference type="ARBA" id="ARBA00012621"/>
    </source>
</evidence>
<dbReference type="GO" id="GO:0016740">
    <property type="term" value="F:transferase activity"/>
    <property type="evidence" value="ECO:0007669"/>
    <property type="project" value="UniProtKB-KW"/>
</dbReference>
<dbReference type="EC" id="2.4.99.12" evidence="3 8"/>
<reference evidence="10" key="2">
    <citation type="submission" date="2023-01" db="EMBL/GenBank/DDBJ databases">
        <title>Draft genome sequence of Algimonas ampicilliniresistens strain NBRC 108219.</title>
        <authorList>
            <person name="Sun Q."/>
            <person name="Mori K."/>
        </authorList>
    </citation>
    <scope>NUCLEOTIDE SEQUENCE</scope>
    <source>
        <strain evidence="10">NBRC 108219</strain>
    </source>
</reference>